<name>A0ABN2NQK4_9PSEU</name>
<evidence type="ECO:0000313" key="2">
    <source>
        <dbReference type="EMBL" id="GAA1880694.1"/>
    </source>
</evidence>
<gene>
    <name evidence="2" type="ORF">GCM10009836_72500</name>
</gene>
<evidence type="ECO:0008006" key="4">
    <source>
        <dbReference type="Google" id="ProtNLM"/>
    </source>
</evidence>
<comment type="similarity">
    <text evidence="1">Belongs to the asp23 family.</text>
</comment>
<keyword evidence="3" id="KW-1185">Reference proteome</keyword>
<accession>A0ABN2NQK4</accession>
<comment type="caution">
    <text evidence="2">The sequence shown here is derived from an EMBL/GenBank/DDBJ whole genome shotgun (WGS) entry which is preliminary data.</text>
</comment>
<dbReference type="Pfam" id="PF03780">
    <property type="entry name" value="Asp23"/>
    <property type="match status" value="1"/>
</dbReference>
<dbReference type="EMBL" id="BAAAQK010000032">
    <property type="protein sequence ID" value="GAA1880694.1"/>
    <property type="molecule type" value="Genomic_DNA"/>
</dbReference>
<dbReference type="InterPro" id="IPR005531">
    <property type="entry name" value="Asp23"/>
</dbReference>
<proteinExistence type="inferred from homology"/>
<reference evidence="2 3" key="1">
    <citation type="journal article" date="2019" name="Int. J. Syst. Evol. Microbiol.">
        <title>The Global Catalogue of Microorganisms (GCM) 10K type strain sequencing project: providing services to taxonomists for standard genome sequencing and annotation.</title>
        <authorList>
            <consortium name="The Broad Institute Genomics Platform"/>
            <consortium name="The Broad Institute Genome Sequencing Center for Infectious Disease"/>
            <person name="Wu L."/>
            <person name="Ma J."/>
        </authorList>
    </citation>
    <scope>NUCLEOTIDE SEQUENCE [LARGE SCALE GENOMIC DNA]</scope>
    <source>
        <strain evidence="2 3">JCM 16009</strain>
    </source>
</reference>
<protein>
    <recommendedName>
        <fullName evidence="4">Asp23/Gls24 family envelope stress response protein</fullName>
    </recommendedName>
</protein>
<sequence length="215" mass="23009">MGMTRRWQSGGDRLACGRAVDELIEQVTQGEDGLGEHRNRHQQGCVHCQAALADYRRLWAPMAELAAEPVPLPKQRFDVVLRQLRERLERPDYALLAGPDGVVRIAARVVTATARRTAQQIPGVRVALTRRTGHPLEGGGHDPGPRAEAGVAGAHTALEVIIAADYGTDLHDLAGRVRSAITETVTAITGLTVAEVAVIIDDVLPPPPGPRGTIS</sequence>
<evidence type="ECO:0000313" key="3">
    <source>
        <dbReference type="Proteomes" id="UP001500449"/>
    </source>
</evidence>
<evidence type="ECO:0000256" key="1">
    <source>
        <dbReference type="ARBA" id="ARBA00005721"/>
    </source>
</evidence>
<dbReference type="Proteomes" id="UP001500449">
    <property type="component" value="Unassembled WGS sequence"/>
</dbReference>
<organism evidence="2 3">
    <name type="scientific">Pseudonocardia ailaonensis</name>
    <dbReference type="NCBI Taxonomy" id="367279"/>
    <lineage>
        <taxon>Bacteria</taxon>
        <taxon>Bacillati</taxon>
        <taxon>Actinomycetota</taxon>
        <taxon>Actinomycetes</taxon>
        <taxon>Pseudonocardiales</taxon>
        <taxon>Pseudonocardiaceae</taxon>
        <taxon>Pseudonocardia</taxon>
    </lineage>
</organism>